<name>A0A4S8L032_DENBC</name>
<dbReference type="SUPFAM" id="SSF48452">
    <property type="entry name" value="TPR-like"/>
    <property type="match status" value="2"/>
</dbReference>
<feature type="domain" description="Novel STAND NTPase 1" evidence="4">
    <location>
        <begin position="12"/>
        <end position="153"/>
    </location>
</feature>
<dbReference type="EMBL" id="ML179792">
    <property type="protein sequence ID" value="THU81620.1"/>
    <property type="molecule type" value="Genomic_DNA"/>
</dbReference>
<protein>
    <submittedName>
        <fullName evidence="5">TPR-like protein</fullName>
    </submittedName>
</protein>
<proteinExistence type="predicted"/>
<dbReference type="PROSITE" id="PS50005">
    <property type="entry name" value="TPR"/>
    <property type="match status" value="3"/>
</dbReference>
<feature type="repeat" description="TPR" evidence="3">
    <location>
        <begin position="514"/>
        <end position="547"/>
    </location>
</feature>
<accession>A0A4S8L032</accession>
<feature type="repeat" description="TPR" evidence="3">
    <location>
        <begin position="594"/>
        <end position="627"/>
    </location>
</feature>
<evidence type="ECO:0000313" key="6">
    <source>
        <dbReference type="Proteomes" id="UP000297245"/>
    </source>
</evidence>
<dbReference type="PANTHER" id="PTHR45641:SF19">
    <property type="entry name" value="NEPHROCYSTIN-3"/>
    <property type="match status" value="1"/>
</dbReference>
<reference evidence="5 6" key="1">
    <citation type="journal article" date="2019" name="Nat. Ecol. Evol.">
        <title>Megaphylogeny resolves global patterns of mushroom evolution.</title>
        <authorList>
            <person name="Varga T."/>
            <person name="Krizsan K."/>
            <person name="Foldi C."/>
            <person name="Dima B."/>
            <person name="Sanchez-Garcia M."/>
            <person name="Sanchez-Ramirez S."/>
            <person name="Szollosi G.J."/>
            <person name="Szarkandi J.G."/>
            <person name="Papp V."/>
            <person name="Albert L."/>
            <person name="Andreopoulos W."/>
            <person name="Angelini C."/>
            <person name="Antonin V."/>
            <person name="Barry K.W."/>
            <person name="Bougher N.L."/>
            <person name="Buchanan P."/>
            <person name="Buyck B."/>
            <person name="Bense V."/>
            <person name="Catcheside P."/>
            <person name="Chovatia M."/>
            <person name="Cooper J."/>
            <person name="Damon W."/>
            <person name="Desjardin D."/>
            <person name="Finy P."/>
            <person name="Geml J."/>
            <person name="Haridas S."/>
            <person name="Hughes K."/>
            <person name="Justo A."/>
            <person name="Karasinski D."/>
            <person name="Kautmanova I."/>
            <person name="Kiss B."/>
            <person name="Kocsube S."/>
            <person name="Kotiranta H."/>
            <person name="LaButti K.M."/>
            <person name="Lechner B.E."/>
            <person name="Liimatainen K."/>
            <person name="Lipzen A."/>
            <person name="Lukacs Z."/>
            <person name="Mihaltcheva S."/>
            <person name="Morgado L.N."/>
            <person name="Niskanen T."/>
            <person name="Noordeloos M.E."/>
            <person name="Ohm R.A."/>
            <person name="Ortiz-Santana B."/>
            <person name="Ovrebo C."/>
            <person name="Racz N."/>
            <person name="Riley R."/>
            <person name="Savchenko A."/>
            <person name="Shiryaev A."/>
            <person name="Soop K."/>
            <person name="Spirin V."/>
            <person name="Szebenyi C."/>
            <person name="Tomsovsky M."/>
            <person name="Tulloss R.E."/>
            <person name="Uehling J."/>
            <person name="Grigoriev I.V."/>
            <person name="Vagvolgyi C."/>
            <person name="Papp T."/>
            <person name="Martin F.M."/>
            <person name="Miettinen O."/>
            <person name="Hibbett D.S."/>
            <person name="Nagy L.G."/>
        </authorList>
    </citation>
    <scope>NUCLEOTIDE SEQUENCE [LARGE SCALE GENOMIC DNA]</scope>
    <source>
        <strain evidence="5 6">CBS 962.96</strain>
    </source>
</reference>
<dbReference type="Pfam" id="PF13424">
    <property type="entry name" value="TPR_12"/>
    <property type="match status" value="3"/>
</dbReference>
<dbReference type="Pfam" id="PF20703">
    <property type="entry name" value="nSTAND1"/>
    <property type="match status" value="1"/>
</dbReference>
<dbReference type="OrthoDB" id="1658288at2759"/>
<evidence type="ECO:0000256" key="1">
    <source>
        <dbReference type="ARBA" id="ARBA00022737"/>
    </source>
</evidence>
<dbReference type="SMART" id="SM00028">
    <property type="entry name" value="TPR"/>
    <property type="match status" value="6"/>
</dbReference>
<dbReference type="PANTHER" id="PTHR45641">
    <property type="entry name" value="TETRATRICOPEPTIDE REPEAT PROTEIN (AFU_ORTHOLOGUE AFUA_6G03870)"/>
    <property type="match status" value="1"/>
</dbReference>
<keyword evidence="1" id="KW-0677">Repeat</keyword>
<keyword evidence="6" id="KW-1185">Reference proteome</keyword>
<feature type="repeat" description="TPR" evidence="3">
    <location>
        <begin position="674"/>
        <end position="707"/>
    </location>
</feature>
<dbReference type="InterPro" id="IPR019734">
    <property type="entry name" value="TPR_rpt"/>
</dbReference>
<sequence length="776" mass="87883">MIASATPAVPIVFKGREELVDQGVNVLCQKALRFLAILGAGGMGKTSLALYLMNSVSVRNKFAGRSYFIPCELLADEESLVQGLVHVMKFPMQENKSKHEILFEHLEAAQSDLLIVFDNFETPWNHGDSRTSVKNLLEKIAWYGKVSLIVTMRGPDGPGDIPWEKLGDQSGIPTLSPVPAKEAFKAFAGNKLQGSDDSESQIDSLLYQLEYVPLAIRLSAQHVKRVQLKALTRMWEKGKTSILTEGTVPGRLTSVSFSIDLSIRLFKIEGRTLKLLSTISFLPDGIPVWNEYLPQMFQGEELSFNVSTLLDSSLIYESYEGIKMLSPVREHIALNHTLSQDDVDQLERFYIQFLEDLSDNEMQAQPVLQFHINNIEKVFKSQISSDHSKRSCISAIKILCKFTRFISVSIGLIDLILAKDKNIKEKDEVDLKLLRASTLRWMGNFKDAEAQVNSVKECLDEKENISQSEANILGRCFDILRAIYYPQAQYEKAINMSLQAQKYFKQSDDQWAQADSMRWLGDIYLGQSRYKEASETFSEAQKLFQQIENELGVAECLKKLGDIYLMQDRYDEAIGMVSDAQKQFATLGNQLQTAECLWSLGEIYRKQGKYDEAIEMTSKSQKQFEEIGSKKGVAGCLEALGTIYDDQAHYDEAVDMFSKAQVQYQSIGRIDDVAWCYQRLGITYKSQGQYEKGKEAFTEALELLKESPAEKYRIGYTLLNFGYLFFCLKDFAEARRRYEEARDIFVSHGQLENQVDECSEALSKLDEAEATGSISE</sequence>
<evidence type="ECO:0000313" key="5">
    <source>
        <dbReference type="EMBL" id="THU81620.1"/>
    </source>
</evidence>
<dbReference type="InterPro" id="IPR011990">
    <property type="entry name" value="TPR-like_helical_dom_sf"/>
</dbReference>
<dbReference type="Proteomes" id="UP000297245">
    <property type="component" value="Unassembled WGS sequence"/>
</dbReference>
<dbReference type="InterPro" id="IPR049052">
    <property type="entry name" value="nSTAND1"/>
</dbReference>
<evidence type="ECO:0000259" key="4">
    <source>
        <dbReference type="Pfam" id="PF20703"/>
    </source>
</evidence>
<dbReference type="SUPFAM" id="SSF52540">
    <property type="entry name" value="P-loop containing nucleoside triphosphate hydrolases"/>
    <property type="match status" value="1"/>
</dbReference>
<dbReference type="InterPro" id="IPR027417">
    <property type="entry name" value="P-loop_NTPase"/>
</dbReference>
<keyword evidence="2 3" id="KW-0802">TPR repeat</keyword>
<dbReference type="Gene3D" id="3.40.50.300">
    <property type="entry name" value="P-loop containing nucleotide triphosphate hydrolases"/>
    <property type="match status" value="1"/>
</dbReference>
<evidence type="ECO:0000256" key="2">
    <source>
        <dbReference type="ARBA" id="ARBA00022803"/>
    </source>
</evidence>
<dbReference type="AlphaFoldDB" id="A0A4S8L032"/>
<dbReference type="Gene3D" id="1.25.40.10">
    <property type="entry name" value="Tetratricopeptide repeat domain"/>
    <property type="match status" value="2"/>
</dbReference>
<evidence type="ECO:0000256" key="3">
    <source>
        <dbReference type="PROSITE-ProRule" id="PRU00339"/>
    </source>
</evidence>
<gene>
    <name evidence="5" type="ORF">K435DRAFT_693167</name>
</gene>
<organism evidence="5 6">
    <name type="scientific">Dendrothele bispora (strain CBS 962.96)</name>
    <dbReference type="NCBI Taxonomy" id="1314807"/>
    <lineage>
        <taxon>Eukaryota</taxon>
        <taxon>Fungi</taxon>
        <taxon>Dikarya</taxon>
        <taxon>Basidiomycota</taxon>
        <taxon>Agaricomycotina</taxon>
        <taxon>Agaricomycetes</taxon>
        <taxon>Agaricomycetidae</taxon>
        <taxon>Agaricales</taxon>
        <taxon>Agaricales incertae sedis</taxon>
        <taxon>Dendrothele</taxon>
    </lineage>
</organism>